<proteinExistence type="predicted"/>
<dbReference type="AlphaFoldDB" id="A0A2V4EG34"/>
<name>A0A2V4EG34_9GAMM</name>
<dbReference type="RefSeq" id="WP_110434802.1">
    <property type="nucleotide sequence ID" value="NZ_QGLR01000018.1"/>
</dbReference>
<comment type="caution">
    <text evidence="1">The sequence shown here is derived from an EMBL/GenBank/DDBJ whole genome shotgun (WGS) entry which is preliminary data.</text>
</comment>
<reference evidence="1 2" key="1">
    <citation type="submission" date="2018-05" db="EMBL/GenBank/DDBJ databases">
        <title>Reference genomes for bee gut microbiota database.</title>
        <authorList>
            <person name="Ellegaard K.M."/>
        </authorList>
    </citation>
    <scope>NUCLEOTIDE SEQUENCE [LARGE SCALE GENOMIC DNA]</scope>
    <source>
        <strain evidence="1 2">ESL0182</strain>
    </source>
</reference>
<accession>A0A2V4EG34</accession>
<protein>
    <submittedName>
        <fullName evidence="1">Uncharacterized protein</fullName>
    </submittedName>
</protein>
<organism evidence="1 2">
    <name type="scientific">Gilliamella apicola</name>
    <dbReference type="NCBI Taxonomy" id="1196095"/>
    <lineage>
        <taxon>Bacteria</taxon>
        <taxon>Pseudomonadati</taxon>
        <taxon>Pseudomonadota</taxon>
        <taxon>Gammaproteobacteria</taxon>
        <taxon>Orbales</taxon>
        <taxon>Orbaceae</taxon>
        <taxon>Gilliamella</taxon>
    </lineage>
</organism>
<evidence type="ECO:0000313" key="2">
    <source>
        <dbReference type="Proteomes" id="UP000247932"/>
    </source>
</evidence>
<evidence type="ECO:0000313" key="1">
    <source>
        <dbReference type="EMBL" id="PXZ03638.1"/>
    </source>
</evidence>
<dbReference type="EMBL" id="QGLR01000018">
    <property type="protein sequence ID" value="PXZ03638.1"/>
    <property type="molecule type" value="Genomic_DNA"/>
</dbReference>
<dbReference type="Proteomes" id="UP000247932">
    <property type="component" value="Unassembled WGS sequence"/>
</dbReference>
<keyword evidence="2" id="KW-1185">Reference proteome</keyword>
<sequence>MSDELPLLFDKLFQLCLTGGYGFSSAYTLAEQHKANFPLHSDNLNNQHQLIKIGTLFMGTINSVEIHH</sequence>
<gene>
    <name evidence="1" type="ORF">DKK70_15570</name>
</gene>